<feature type="compositionally biased region" description="Low complexity" evidence="1">
    <location>
        <begin position="62"/>
        <end position="75"/>
    </location>
</feature>
<sequence length="84" mass="9893">MVLSFHDTLDFQISTALGMVWFGLFWFVTIRVPLITGWRFDNNDYYALSFSLLQFSHFSYQQDRFSPPSSTSSKHSYARKRSIP</sequence>
<keyword evidence="2" id="KW-1133">Transmembrane helix</keyword>
<evidence type="ECO:0000313" key="4">
    <source>
        <dbReference type="Proteomes" id="UP000800235"/>
    </source>
</evidence>
<dbReference type="EMBL" id="MU007105">
    <property type="protein sequence ID" value="KAF2420986.1"/>
    <property type="molecule type" value="Genomic_DNA"/>
</dbReference>
<accession>A0A9P4NGR3</accession>
<evidence type="ECO:0000313" key="3">
    <source>
        <dbReference type="EMBL" id="KAF2420986.1"/>
    </source>
</evidence>
<evidence type="ECO:0000256" key="2">
    <source>
        <dbReference type="SAM" id="Phobius"/>
    </source>
</evidence>
<proteinExistence type="predicted"/>
<comment type="caution">
    <text evidence="3">The sequence shown here is derived from an EMBL/GenBank/DDBJ whole genome shotgun (WGS) entry which is preliminary data.</text>
</comment>
<evidence type="ECO:0000256" key="1">
    <source>
        <dbReference type="SAM" id="MobiDB-lite"/>
    </source>
</evidence>
<dbReference type="Proteomes" id="UP000800235">
    <property type="component" value="Unassembled WGS sequence"/>
</dbReference>
<gene>
    <name evidence="3" type="ORF">EJ08DRAFT_528204</name>
</gene>
<name>A0A9P4NGR3_9PEZI</name>
<dbReference type="AlphaFoldDB" id="A0A9P4NGR3"/>
<keyword evidence="2" id="KW-0812">Transmembrane</keyword>
<protein>
    <submittedName>
        <fullName evidence="3">Uncharacterized protein</fullName>
    </submittedName>
</protein>
<organism evidence="3 4">
    <name type="scientific">Tothia fuscella</name>
    <dbReference type="NCBI Taxonomy" id="1048955"/>
    <lineage>
        <taxon>Eukaryota</taxon>
        <taxon>Fungi</taxon>
        <taxon>Dikarya</taxon>
        <taxon>Ascomycota</taxon>
        <taxon>Pezizomycotina</taxon>
        <taxon>Dothideomycetes</taxon>
        <taxon>Pleosporomycetidae</taxon>
        <taxon>Venturiales</taxon>
        <taxon>Cylindrosympodiaceae</taxon>
        <taxon>Tothia</taxon>
    </lineage>
</organism>
<keyword evidence="2" id="KW-0472">Membrane</keyword>
<feature type="transmembrane region" description="Helical" evidence="2">
    <location>
        <begin position="12"/>
        <end position="30"/>
    </location>
</feature>
<reference evidence="3" key="1">
    <citation type="journal article" date="2020" name="Stud. Mycol.">
        <title>101 Dothideomycetes genomes: a test case for predicting lifestyles and emergence of pathogens.</title>
        <authorList>
            <person name="Haridas S."/>
            <person name="Albert R."/>
            <person name="Binder M."/>
            <person name="Bloem J."/>
            <person name="Labutti K."/>
            <person name="Salamov A."/>
            <person name="Andreopoulos B."/>
            <person name="Baker S."/>
            <person name="Barry K."/>
            <person name="Bills G."/>
            <person name="Bluhm B."/>
            <person name="Cannon C."/>
            <person name="Castanera R."/>
            <person name="Culley D."/>
            <person name="Daum C."/>
            <person name="Ezra D."/>
            <person name="Gonzalez J."/>
            <person name="Henrissat B."/>
            <person name="Kuo A."/>
            <person name="Liang C."/>
            <person name="Lipzen A."/>
            <person name="Lutzoni F."/>
            <person name="Magnuson J."/>
            <person name="Mondo S."/>
            <person name="Nolan M."/>
            <person name="Ohm R."/>
            <person name="Pangilinan J."/>
            <person name="Park H.-J."/>
            <person name="Ramirez L."/>
            <person name="Alfaro M."/>
            <person name="Sun H."/>
            <person name="Tritt A."/>
            <person name="Yoshinaga Y."/>
            <person name="Zwiers L.-H."/>
            <person name="Turgeon B."/>
            <person name="Goodwin S."/>
            <person name="Spatafora J."/>
            <person name="Crous P."/>
            <person name="Grigoriev I."/>
        </authorList>
    </citation>
    <scope>NUCLEOTIDE SEQUENCE</scope>
    <source>
        <strain evidence="3">CBS 130266</strain>
    </source>
</reference>
<keyword evidence="4" id="KW-1185">Reference proteome</keyword>
<feature type="region of interest" description="Disordered" evidence="1">
    <location>
        <begin position="62"/>
        <end position="84"/>
    </location>
</feature>